<protein>
    <submittedName>
        <fullName evidence="2">Uncharacterized protein</fullName>
    </submittedName>
</protein>
<dbReference type="AlphaFoldDB" id="A0A0A8ZSR3"/>
<proteinExistence type="predicted"/>
<feature type="region of interest" description="Disordered" evidence="1">
    <location>
        <begin position="1"/>
        <end position="40"/>
    </location>
</feature>
<dbReference type="EMBL" id="GBRH01255451">
    <property type="protein sequence ID" value="JAD42444.1"/>
    <property type="molecule type" value="Transcribed_RNA"/>
</dbReference>
<evidence type="ECO:0000313" key="2">
    <source>
        <dbReference type="EMBL" id="JAD42444.1"/>
    </source>
</evidence>
<feature type="compositionally biased region" description="Basic and acidic residues" evidence="1">
    <location>
        <begin position="10"/>
        <end position="31"/>
    </location>
</feature>
<name>A0A0A8ZSR3_ARUDO</name>
<reference evidence="2" key="2">
    <citation type="journal article" date="2015" name="Data Brief">
        <title>Shoot transcriptome of the giant reed, Arundo donax.</title>
        <authorList>
            <person name="Barrero R.A."/>
            <person name="Guerrero F.D."/>
            <person name="Moolhuijzen P."/>
            <person name="Goolsby J.A."/>
            <person name="Tidwell J."/>
            <person name="Bellgard S.E."/>
            <person name="Bellgard M.I."/>
        </authorList>
    </citation>
    <scope>NUCLEOTIDE SEQUENCE</scope>
    <source>
        <tissue evidence="2">Shoot tissue taken approximately 20 cm above the soil surface</tissue>
    </source>
</reference>
<sequence length="40" mass="4549">MVAFSYPPGMKEKDGQIRPRSNPDMEEKEGQVRGGRRVSQ</sequence>
<evidence type="ECO:0000256" key="1">
    <source>
        <dbReference type="SAM" id="MobiDB-lite"/>
    </source>
</evidence>
<organism evidence="2">
    <name type="scientific">Arundo donax</name>
    <name type="common">Giant reed</name>
    <name type="synonym">Donax arundinaceus</name>
    <dbReference type="NCBI Taxonomy" id="35708"/>
    <lineage>
        <taxon>Eukaryota</taxon>
        <taxon>Viridiplantae</taxon>
        <taxon>Streptophyta</taxon>
        <taxon>Embryophyta</taxon>
        <taxon>Tracheophyta</taxon>
        <taxon>Spermatophyta</taxon>
        <taxon>Magnoliopsida</taxon>
        <taxon>Liliopsida</taxon>
        <taxon>Poales</taxon>
        <taxon>Poaceae</taxon>
        <taxon>PACMAD clade</taxon>
        <taxon>Arundinoideae</taxon>
        <taxon>Arundineae</taxon>
        <taxon>Arundo</taxon>
    </lineage>
</organism>
<reference evidence="2" key="1">
    <citation type="submission" date="2014-09" db="EMBL/GenBank/DDBJ databases">
        <authorList>
            <person name="Magalhaes I.L.F."/>
            <person name="Oliveira U."/>
            <person name="Santos F.R."/>
            <person name="Vidigal T.H.D.A."/>
            <person name="Brescovit A.D."/>
            <person name="Santos A.J."/>
        </authorList>
    </citation>
    <scope>NUCLEOTIDE SEQUENCE</scope>
    <source>
        <tissue evidence="2">Shoot tissue taken approximately 20 cm above the soil surface</tissue>
    </source>
</reference>
<accession>A0A0A8ZSR3</accession>